<sequence length="112" mass="13182">MAQLPSKVHLTSHPISLTIRGHSVYEDENDRTWLHVDMDTEGDRKVRLRQEDIPSGHISHTTSLLTLTTMPWLWTLHPGNKYMDYQHRFWRIVHHVKENGVEEMILELMGDS</sequence>
<dbReference type="Proteomes" id="UP000052978">
    <property type="component" value="Unassembled WGS sequence"/>
</dbReference>
<gene>
    <name evidence="2" type="ORF">D623_10001117</name>
</gene>
<protein>
    <submittedName>
        <fullName evidence="2">Protein p13 MTCP-1</fullName>
    </submittedName>
</protein>
<dbReference type="AlphaFoldDB" id="S7PBF5"/>
<accession>S7PBF5</accession>
<reference evidence="2 3" key="1">
    <citation type="journal article" date="2013" name="Nat. Commun.">
        <title>Genome analysis reveals insights into physiology and longevity of the Brandt's bat Myotis brandtii.</title>
        <authorList>
            <person name="Seim I."/>
            <person name="Fang X."/>
            <person name="Xiong Z."/>
            <person name="Lobanov A.V."/>
            <person name="Huang Z."/>
            <person name="Ma S."/>
            <person name="Feng Y."/>
            <person name="Turanov A.A."/>
            <person name="Zhu Y."/>
            <person name="Lenz T.L."/>
            <person name="Gerashchenko M.V."/>
            <person name="Fan D."/>
            <person name="Hee Yim S."/>
            <person name="Yao X."/>
            <person name="Jordan D."/>
            <person name="Xiong Y."/>
            <person name="Ma Y."/>
            <person name="Lyapunov A.N."/>
            <person name="Chen G."/>
            <person name="Kulakova O.I."/>
            <person name="Sun Y."/>
            <person name="Lee S.G."/>
            <person name="Bronson R.T."/>
            <person name="Moskalev A.A."/>
            <person name="Sunyaev S.R."/>
            <person name="Zhang G."/>
            <person name="Krogh A."/>
            <person name="Wang J."/>
            <person name="Gladyshev V.N."/>
        </authorList>
    </citation>
    <scope>NUCLEOTIDE SEQUENCE [LARGE SCALE GENOMIC DNA]</scope>
</reference>
<evidence type="ECO:0000313" key="3">
    <source>
        <dbReference type="Proteomes" id="UP000052978"/>
    </source>
</evidence>
<dbReference type="Gene3D" id="2.40.15.10">
    <property type="entry name" value="TCL1/MTCP1"/>
    <property type="match status" value="1"/>
</dbReference>
<keyword evidence="3" id="KW-1185">Reference proteome</keyword>
<evidence type="ECO:0000313" key="2">
    <source>
        <dbReference type="EMBL" id="EPQ07478.1"/>
    </source>
</evidence>
<organism evidence="2 3">
    <name type="scientific">Myotis brandtii</name>
    <name type="common">Brandt's bat</name>
    <dbReference type="NCBI Taxonomy" id="109478"/>
    <lineage>
        <taxon>Eukaryota</taxon>
        <taxon>Metazoa</taxon>
        <taxon>Chordata</taxon>
        <taxon>Craniata</taxon>
        <taxon>Vertebrata</taxon>
        <taxon>Euteleostomi</taxon>
        <taxon>Mammalia</taxon>
        <taxon>Eutheria</taxon>
        <taxon>Laurasiatheria</taxon>
        <taxon>Chiroptera</taxon>
        <taxon>Yangochiroptera</taxon>
        <taxon>Vespertilionidae</taxon>
        <taxon>Myotis</taxon>
    </lineage>
</organism>
<dbReference type="GO" id="GO:0043539">
    <property type="term" value="F:protein serine/threonine kinase activator activity"/>
    <property type="evidence" value="ECO:0007669"/>
    <property type="project" value="InterPro"/>
</dbReference>
<dbReference type="Pfam" id="PF01840">
    <property type="entry name" value="TCL1_MTCP1"/>
    <property type="match status" value="1"/>
</dbReference>
<dbReference type="InterPro" id="IPR004832">
    <property type="entry name" value="TCL1_MTCP1"/>
</dbReference>
<comment type="similarity">
    <text evidence="1">Belongs to the TCL1 family.</text>
</comment>
<dbReference type="PANTHER" id="PTHR14060">
    <property type="entry name" value="PROTEIN P13 MTCP-1"/>
    <property type="match status" value="1"/>
</dbReference>
<dbReference type="InterPro" id="IPR036672">
    <property type="entry name" value="TCL1_MTCP1_sf"/>
</dbReference>
<dbReference type="EMBL" id="KE162216">
    <property type="protein sequence ID" value="EPQ07478.1"/>
    <property type="molecule type" value="Genomic_DNA"/>
</dbReference>
<name>S7PBF5_MYOBR</name>
<proteinExistence type="inferred from homology"/>
<evidence type="ECO:0000256" key="1">
    <source>
        <dbReference type="ARBA" id="ARBA00006399"/>
    </source>
</evidence>
<dbReference type="SUPFAM" id="SSF50904">
    <property type="entry name" value="Oncogene products"/>
    <property type="match status" value="1"/>
</dbReference>
<dbReference type="PANTHER" id="PTHR14060:SF4">
    <property type="entry name" value="T-CELL LEUKEMIA_LYMPHOMA PROTEIN 1A"/>
    <property type="match status" value="1"/>
</dbReference>